<dbReference type="RefSeq" id="WP_258568984.1">
    <property type="nucleotide sequence ID" value="NZ_JAKUDN010000001.1"/>
</dbReference>
<protein>
    <recommendedName>
        <fullName evidence="4">EF-hand domain-containing protein</fullName>
    </recommendedName>
</protein>
<comment type="caution">
    <text evidence="2">The sequence shown here is derived from an EMBL/GenBank/DDBJ whole genome shotgun (WGS) entry which is preliminary data.</text>
</comment>
<feature type="compositionally biased region" description="Polar residues" evidence="1">
    <location>
        <begin position="411"/>
        <end position="431"/>
    </location>
</feature>
<evidence type="ECO:0000313" key="2">
    <source>
        <dbReference type="EMBL" id="MCP8351877.1"/>
    </source>
</evidence>
<gene>
    <name evidence="2" type="ORF">MKS91_01025</name>
</gene>
<organism evidence="2 3">
    <name type="scientific">Candidatus Synchoanobacter obligatus</name>
    <dbReference type="NCBI Taxonomy" id="2919597"/>
    <lineage>
        <taxon>Bacteria</taxon>
        <taxon>Pseudomonadati</taxon>
        <taxon>Pseudomonadota</taxon>
        <taxon>Gammaproteobacteria</taxon>
        <taxon>Candidatus Comchoanobacterales</taxon>
        <taxon>Candidatus Comchoanobacteraceae</taxon>
        <taxon>Candidatus Synchoanobacter</taxon>
    </lineage>
</organism>
<keyword evidence="3" id="KW-1185">Reference proteome</keyword>
<evidence type="ECO:0000313" key="3">
    <source>
        <dbReference type="Proteomes" id="UP001320768"/>
    </source>
</evidence>
<dbReference type="EMBL" id="JAKUDN010000001">
    <property type="protein sequence ID" value="MCP8351877.1"/>
    <property type="molecule type" value="Genomic_DNA"/>
</dbReference>
<evidence type="ECO:0000256" key="1">
    <source>
        <dbReference type="SAM" id="MobiDB-lite"/>
    </source>
</evidence>
<accession>A0ABT1L3V0</accession>
<dbReference type="Proteomes" id="UP001320768">
    <property type="component" value="Unassembled WGS sequence"/>
</dbReference>
<feature type="region of interest" description="Disordered" evidence="1">
    <location>
        <begin position="367"/>
        <end position="431"/>
    </location>
</feature>
<sequence length="431" mass="46408">MQNATQNAIIGAFEKAGATGLVKAAEICQTSSKDKVGPECAKLITKRINQAATVFKSKGGKATAHQDQMKFNANLKLERNAMGCVTGDDREALAKSLSTATLKNSKKLYKAMTPQVVASFNKRMNGIVSVNANDIMGKGKSTDIAAGALTFMSDVRLLDSLKVFNELTGNSDQAQKAVRGTFASGNIKARMTVMHKLFDKIADINDQNNDLASQLANTLSGMLVEERGSFGKVSGQLEVTAETYGPQSLLMDLYKGSTGDDVIKKHQAGASVVVNKLAGLVNQHREQETIKEDQRDACIERINNNNNGFVHREEMIQNLYRVVERLGELKDQSELNHSQAMGAVQAFLEGTELSSLDLRSKLRDLATDAAPGPHSSGRLLRTTPTAGSLERTAQAAVKVQETNRAKKRRVSPQTSSSPVPKSPGRASSNAS</sequence>
<reference evidence="2 3" key="1">
    <citation type="journal article" date="2022" name="Nat. Microbiol.">
        <title>The microbiome of a bacterivorous marine choanoflagellate contains a resource-demanding obligate bacterial associate.</title>
        <authorList>
            <person name="Needham D.M."/>
            <person name="Poirier C."/>
            <person name="Bachy C."/>
            <person name="George E.E."/>
            <person name="Wilken S."/>
            <person name="Yung C.C.M."/>
            <person name="Limardo A.J."/>
            <person name="Morando M."/>
            <person name="Sudek L."/>
            <person name="Malmstrom R.R."/>
            <person name="Keeling P.J."/>
            <person name="Santoro A.E."/>
            <person name="Worden A.Z."/>
        </authorList>
    </citation>
    <scope>NUCLEOTIDE SEQUENCE [LARGE SCALE GENOMIC DNA]</scope>
    <source>
        <strain evidence="2 3">Comchoano-2</strain>
    </source>
</reference>
<evidence type="ECO:0008006" key="4">
    <source>
        <dbReference type="Google" id="ProtNLM"/>
    </source>
</evidence>
<proteinExistence type="predicted"/>
<name>A0ABT1L3V0_9GAMM</name>